<dbReference type="AlphaFoldDB" id="A0A1G6HT05"/>
<accession>A0A1G6HT05</accession>
<feature type="DNA-binding region" description="H-T-H motif" evidence="4">
    <location>
        <begin position="48"/>
        <end position="67"/>
    </location>
</feature>
<reference evidence="7 8" key="1">
    <citation type="submission" date="2016-06" db="EMBL/GenBank/DDBJ databases">
        <authorList>
            <person name="Olsen C.W."/>
            <person name="Carey S."/>
            <person name="Hinshaw L."/>
            <person name="Karasin A.I."/>
        </authorList>
    </citation>
    <scope>NUCLEOTIDE SEQUENCE [LARGE SCALE GENOMIC DNA]</scope>
    <source>
        <strain evidence="7 8">LZ-22</strain>
    </source>
</reference>
<dbReference type="InterPro" id="IPR001647">
    <property type="entry name" value="HTH_TetR"/>
</dbReference>
<evidence type="ECO:0000256" key="3">
    <source>
        <dbReference type="ARBA" id="ARBA00023163"/>
    </source>
</evidence>
<dbReference type="PANTHER" id="PTHR30055:SF234">
    <property type="entry name" value="HTH-TYPE TRANSCRIPTIONAL REGULATOR BETI"/>
    <property type="match status" value="1"/>
</dbReference>
<keyword evidence="8" id="KW-1185">Reference proteome</keyword>
<evidence type="ECO:0000259" key="6">
    <source>
        <dbReference type="PROSITE" id="PS50977"/>
    </source>
</evidence>
<dbReference type="GO" id="GO:0003700">
    <property type="term" value="F:DNA-binding transcription factor activity"/>
    <property type="evidence" value="ECO:0007669"/>
    <property type="project" value="TreeGrafter"/>
</dbReference>
<organism evidence="7 8">
    <name type="scientific">Raineyella antarctica</name>
    <dbReference type="NCBI Taxonomy" id="1577474"/>
    <lineage>
        <taxon>Bacteria</taxon>
        <taxon>Bacillati</taxon>
        <taxon>Actinomycetota</taxon>
        <taxon>Actinomycetes</taxon>
        <taxon>Propionibacteriales</taxon>
        <taxon>Propionibacteriaceae</taxon>
        <taxon>Raineyella</taxon>
    </lineage>
</organism>
<evidence type="ECO:0000256" key="4">
    <source>
        <dbReference type="PROSITE-ProRule" id="PRU00335"/>
    </source>
</evidence>
<dbReference type="GO" id="GO:0000976">
    <property type="term" value="F:transcription cis-regulatory region binding"/>
    <property type="evidence" value="ECO:0007669"/>
    <property type="project" value="TreeGrafter"/>
</dbReference>
<dbReference type="Proteomes" id="UP000199086">
    <property type="component" value="Unassembled WGS sequence"/>
</dbReference>
<gene>
    <name evidence="7" type="ORF">GA0111570_11282</name>
</gene>
<evidence type="ECO:0000256" key="1">
    <source>
        <dbReference type="ARBA" id="ARBA00023015"/>
    </source>
</evidence>
<dbReference type="Pfam" id="PF00440">
    <property type="entry name" value="TetR_N"/>
    <property type="match status" value="1"/>
</dbReference>
<sequence length="223" mass="24454">MTGEIKGSARRSRPYDASRRQHAAQRRRDQVVDAAGVRFRRDGYAATTVADVAADAGVSVEFVYKAFGSKAGLVRAIWDRALLGQGRRPAEERSDEVSRTAEDPEDILANWARLSAEVSALGAPVQALIKAAAVTDDGAAALLEEVEAARRARMEHNADYLLRGGFVRPELTPDQVRDILMLGAGELYEIVVLRYGWSAEAYVDLVHRFLRAELLPDPTRPAP</sequence>
<protein>
    <submittedName>
        <fullName evidence="7">DNA-binding transcriptional regulator, AcrR family</fullName>
    </submittedName>
</protein>
<evidence type="ECO:0000256" key="2">
    <source>
        <dbReference type="ARBA" id="ARBA00023125"/>
    </source>
</evidence>
<evidence type="ECO:0000313" key="8">
    <source>
        <dbReference type="Proteomes" id="UP000199086"/>
    </source>
</evidence>
<dbReference type="SUPFAM" id="SSF46689">
    <property type="entry name" value="Homeodomain-like"/>
    <property type="match status" value="1"/>
</dbReference>
<dbReference type="InterPro" id="IPR009057">
    <property type="entry name" value="Homeodomain-like_sf"/>
</dbReference>
<proteinExistence type="predicted"/>
<evidence type="ECO:0000313" key="7">
    <source>
        <dbReference type="EMBL" id="SDB97283.1"/>
    </source>
</evidence>
<dbReference type="RefSeq" id="WP_175557528.1">
    <property type="nucleotide sequence ID" value="NZ_FMYF01000012.1"/>
</dbReference>
<dbReference type="InterPro" id="IPR050109">
    <property type="entry name" value="HTH-type_TetR-like_transc_reg"/>
</dbReference>
<dbReference type="PANTHER" id="PTHR30055">
    <property type="entry name" value="HTH-TYPE TRANSCRIPTIONAL REGULATOR RUTR"/>
    <property type="match status" value="1"/>
</dbReference>
<name>A0A1G6HT05_9ACTN</name>
<dbReference type="EMBL" id="FMYF01000012">
    <property type="protein sequence ID" value="SDB97283.1"/>
    <property type="molecule type" value="Genomic_DNA"/>
</dbReference>
<evidence type="ECO:0000256" key="5">
    <source>
        <dbReference type="SAM" id="MobiDB-lite"/>
    </source>
</evidence>
<keyword evidence="1" id="KW-0805">Transcription regulation</keyword>
<keyword evidence="3" id="KW-0804">Transcription</keyword>
<feature type="domain" description="HTH tetR-type" evidence="6">
    <location>
        <begin position="25"/>
        <end position="85"/>
    </location>
</feature>
<feature type="region of interest" description="Disordered" evidence="5">
    <location>
        <begin position="1"/>
        <end position="28"/>
    </location>
</feature>
<keyword evidence="2 4" id="KW-0238">DNA-binding</keyword>
<dbReference type="Gene3D" id="1.10.357.10">
    <property type="entry name" value="Tetracycline Repressor, domain 2"/>
    <property type="match status" value="1"/>
</dbReference>
<dbReference type="PROSITE" id="PS50977">
    <property type="entry name" value="HTH_TETR_2"/>
    <property type="match status" value="1"/>
</dbReference>
<dbReference type="STRING" id="1577474.GA0111570_11282"/>